<reference evidence="2" key="1">
    <citation type="submission" date="2020-12" db="EMBL/GenBank/DDBJ databases">
        <title>Metabolic potential, ecology and presence of endohyphal bacteria is reflected in genomic diversity of Mucoromycotina.</title>
        <authorList>
            <person name="Muszewska A."/>
            <person name="Okrasinska A."/>
            <person name="Steczkiewicz K."/>
            <person name="Drgas O."/>
            <person name="Orlowska M."/>
            <person name="Perlinska-Lenart U."/>
            <person name="Aleksandrzak-Piekarczyk T."/>
            <person name="Szatraj K."/>
            <person name="Zielenkiewicz U."/>
            <person name="Pilsyk S."/>
            <person name="Malc E."/>
            <person name="Mieczkowski P."/>
            <person name="Kruszewska J.S."/>
            <person name="Biernat P."/>
            <person name="Pawlowska J."/>
        </authorList>
    </citation>
    <scope>NUCLEOTIDE SEQUENCE</scope>
    <source>
        <strain evidence="2">WA0000051536</strain>
    </source>
</reference>
<feature type="region of interest" description="Disordered" evidence="1">
    <location>
        <begin position="254"/>
        <end position="347"/>
    </location>
</feature>
<feature type="region of interest" description="Disordered" evidence="1">
    <location>
        <begin position="23"/>
        <end position="74"/>
    </location>
</feature>
<proteinExistence type="predicted"/>
<feature type="compositionally biased region" description="Pro residues" evidence="1">
    <location>
        <begin position="297"/>
        <end position="307"/>
    </location>
</feature>
<accession>A0A8H7Q385</accession>
<feature type="compositionally biased region" description="Low complexity" evidence="1">
    <location>
        <begin position="308"/>
        <end position="318"/>
    </location>
</feature>
<organism evidence="2 3">
    <name type="scientific">Umbelopsis vinacea</name>
    <dbReference type="NCBI Taxonomy" id="44442"/>
    <lineage>
        <taxon>Eukaryota</taxon>
        <taxon>Fungi</taxon>
        <taxon>Fungi incertae sedis</taxon>
        <taxon>Mucoromycota</taxon>
        <taxon>Mucoromycotina</taxon>
        <taxon>Umbelopsidomycetes</taxon>
        <taxon>Umbelopsidales</taxon>
        <taxon>Umbelopsidaceae</taxon>
        <taxon>Umbelopsis</taxon>
    </lineage>
</organism>
<dbReference type="AlphaFoldDB" id="A0A8H7Q385"/>
<evidence type="ECO:0000256" key="1">
    <source>
        <dbReference type="SAM" id="MobiDB-lite"/>
    </source>
</evidence>
<feature type="compositionally biased region" description="Basic and acidic residues" evidence="1">
    <location>
        <begin position="322"/>
        <end position="344"/>
    </location>
</feature>
<keyword evidence="3" id="KW-1185">Reference proteome</keyword>
<feature type="compositionally biased region" description="Polar residues" evidence="1">
    <location>
        <begin position="114"/>
        <end position="125"/>
    </location>
</feature>
<comment type="caution">
    <text evidence="2">The sequence shown here is derived from an EMBL/GenBank/DDBJ whole genome shotgun (WGS) entry which is preliminary data.</text>
</comment>
<protein>
    <submittedName>
        <fullName evidence="2">Uncharacterized protein</fullName>
    </submittedName>
</protein>
<sequence>MNDQFPSFHEQLQNLTLNIDDYEVNTGSATPSSARRVLPNERWKSNKPTASGNAWKVSSKAPGPSQPDGWKMTSSMSDITSRQSVPMPVATPSISSHEAEGGWKMTGRPAYRPSSASPTTNSQSGVYYPPTPMLGMPEANPTPRMPHDNRLIFDELQSRRQSAPQPWTDSNIATHPEDQAWHEYHQYVAHNYAHQDPYTYTPQISSMPSPASFMSPNIGHMITPSATPKPLPEEPPMPPPRKSIPGGFLMAEPGFSASPSPMLHSHDPIPFEYHNRHPGHYRHSISTPDFPAYGTEPSPPLSQPPSTSPAVSSTPSSVEHAPVGKKDKGKKEKDRGKGKPERKVRQITVPSINKEHRVWINVDPIETGLTLAEKIHIIATFRTRKILSITTASGRQIPLDHRPIFGSWVDMEKFVDGEPWKVEWGDLDKGVMDKLFSKMVNGNRKPPKRDERLDRV</sequence>
<evidence type="ECO:0000313" key="3">
    <source>
        <dbReference type="Proteomes" id="UP000612746"/>
    </source>
</evidence>
<feature type="region of interest" description="Disordered" evidence="1">
    <location>
        <begin position="86"/>
        <end position="125"/>
    </location>
</feature>
<evidence type="ECO:0000313" key="2">
    <source>
        <dbReference type="EMBL" id="KAG2184219.1"/>
    </source>
</evidence>
<name>A0A8H7Q385_9FUNG</name>
<dbReference type="EMBL" id="JAEPRA010000006">
    <property type="protein sequence ID" value="KAG2184219.1"/>
    <property type="molecule type" value="Genomic_DNA"/>
</dbReference>
<gene>
    <name evidence="2" type="ORF">INT44_009234</name>
</gene>
<feature type="compositionally biased region" description="Basic and acidic residues" evidence="1">
    <location>
        <begin position="264"/>
        <end position="275"/>
    </location>
</feature>
<dbReference type="OrthoDB" id="2381286at2759"/>
<dbReference type="Proteomes" id="UP000612746">
    <property type="component" value="Unassembled WGS sequence"/>
</dbReference>